<accession>A0A4R2MDD5</accession>
<dbReference type="OrthoDB" id="5512987at2"/>
<proteinExistence type="predicted"/>
<gene>
    <name evidence="3" type="ORF">EV684_102124</name>
</gene>
<organism evidence="3 4">
    <name type="scientific">Rubrivivax gelatinosus</name>
    <name type="common">Rhodocyclus gelatinosus</name>
    <name type="synonym">Rhodopseudomonas gelatinosa</name>
    <dbReference type="NCBI Taxonomy" id="28068"/>
    <lineage>
        <taxon>Bacteria</taxon>
        <taxon>Pseudomonadati</taxon>
        <taxon>Pseudomonadota</taxon>
        <taxon>Betaproteobacteria</taxon>
        <taxon>Burkholderiales</taxon>
        <taxon>Sphaerotilaceae</taxon>
        <taxon>Rubrivivax</taxon>
    </lineage>
</organism>
<reference evidence="3 4" key="1">
    <citation type="submission" date="2019-03" db="EMBL/GenBank/DDBJ databases">
        <title>Genomic Encyclopedia of Type Strains, Phase IV (KMG-IV): sequencing the most valuable type-strain genomes for metagenomic binning, comparative biology and taxonomic classification.</title>
        <authorList>
            <person name="Goeker M."/>
        </authorList>
    </citation>
    <scope>NUCLEOTIDE SEQUENCE [LARGE SCALE GENOMIC DNA]</scope>
    <source>
        <strain evidence="3 4">DSM 1709</strain>
    </source>
</reference>
<dbReference type="Pfam" id="PF01814">
    <property type="entry name" value="Hemerythrin"/>
    <property type="match status" value="1"/>
</dbReference>
<sequence>MNPLLARMSPTATRMIRMDHSHVMTQFHKLEPGLSRSAREATVRNLCAALEIHAQLEEEIFYPALRETGAELPQLELSVPEHDEMRGLIERVRSLDAQPDAQALALNDLMRAVIHHVAEEETSLLPAAEDRLADRLSELGARMTERRMALAKPHAGQIAADMARSSPGTAALVVAGTVAAGALLLGSLKRHKDKDPA</sequence>
<dbReference type="AlphaFoldDB" id="A0A4R2MDD5"/>
<evidence type="ECO:0000256" key="1">
    <source>
        <dbReference type="SAM" id="Phobius"/>
    </source>
</evidence>
<evidence type="ECO:0000313" key="4">
    <source>
        <dbReference type="Proteomes" id="UP000295106"/>
    </source>
</evidence>
<evidence type="ECO:0000313" key="3">
    <source>
        <dbReference type="EMBL" id="TCP04371.1"/>
    </source>
</evidence>
<dbReference type="EMBL" id="SLXD01000002">
    <property type="protein sequence ID" value="TCP04371.1"/>
    <property type="molecule type" value="Genomic_DNA"/>
</dbReference>
<comment type="caution">
    <text evidence="3">The sequence shown here is derived from an EMBL/GenBank/DDBJ whole genome shotgun (WGS) entry which is preliminary data.</text>
</comment>
<dbReference type="GeneID" id="99685089"/>
<dbReference type="PANTHER" id="PTHR35585:SF1">
    <property type="entry name" value="HHE DOMAIN PROTEIN (AFU_ORTHOLOGUE AFUA_4G00730)"/>
    <property type="match status" value="1"/>
</dbReference>
<protein>
    <submittedName>
        <fullName evidence="3">Hemerythrin HHE cation binding domain-containing protein</fullName>
    </submittedName>
</protein>
<dbReference type="RefSeq" id="WP_132644883.1">
    <property type="nucleotide sequence ID" value="NZ_CP181386.1"/>
</dbReference>
<keyword evidence="1" id="KW-0472">Membrane</keyword>
<dbReference type="CDD" id="cd12108">
    <property type="entry name" value="Hr-like"/>
    <property type="match status" value="1"/>
</dbReference>
<keyword evidence="1" id="KW-1133">Transmembrane helix</keyword>
<dbReference type="InterPro" id="IPR012312">
    <property type="entry name" value="Hemerythrin-like"/>
</dbReference>
<dbReference type="PANTHER" id="PTHR35585">
    <property type="entry name" value="HHE DOMAIN PROTEIN (AFU_ORTHOLOGUE AFUA_4G00730)"/>
    <property type="match status" value="1"/>
</dbReference>
<feature type="domain" description="Hemerythrin-like" evidence="2">
    <location>
        <begin position="12"/>
        <end position="128"/>
    </location>
</feature>
<feature type="transmembrane region" description="Helical" evidence="1">
    <location>
        <begin position="170"/>
        <end position="188"/>
    </location>
</feature>
<dbReference type="Proteomes" id="UP000295106">
    <property type="component" value="Unassembled WGS sequence"/>
</dbReference>
<keyword evidence="1" id="KW-0812">Transmembrane</keyword>
<dbReference type="Gene3D" id="1.20.120.520">
    <property type="entry name" value="nmb1532 protein domain like"/>
    <property type="match status" value="1"/>
</dbReference>
<evidence type="ECO:0000259" key="2">
    <source>
        <dbReference type="Pfam" id="PF01814"/>
    </source>
</evidence>
<name>A0A4R2MDD5_RUBGE</name>